<evidence type="ECO:0000313" key="3">
    <source>
        <dbReference type="Proteomes" id="UP000054549"/>
    </source>
</evidence>
<protein>
    <submittedName>
        <fullName evidence="2">Uncharacterized protein</fullName>
    </submittedName>
</protein>
<name>A0A0C2XQH7_AMAMK</name>
<sequence>STCSHKQALKGNHSIRNKGSVSLPISAFEFCIVSLVFFALNLTTAFCEHCEPNHFHSYLRRLFFVPASLTLFKAWLSKCL</sequence>
<keyword evidence="3" id="KW-1185">Reference proteome</keyword>
<dbReference type="HOGENOM" id="CLU_2596420_0_0_1"/>
<reference evidence="2 3" key="1">
    <citation type="submission" date="2014-04" db="EMBL/GenBank/DDBJ databases">
        <title>Evolutionary Origins and Diversification of the Mycorrhizal Mutualists.</title>
        <authorList>
            <consortium name="DOE Joint Genome Institute"/>
            <consortium name="Mycorrhizal Genomics Consortium"/>
            <person name="Kohler A."/>
            <person name="Kuo A."/>
            <person name="Nagy L.G."/>
            <person name="Floudas D."/>
            <person name="Copeland A."/>
            <person name="Barry K.W."/>
            <person name="Cichocki N."/>
            <person name="Veneault-Fourrey C."/>
            <person name="LaButti K."/>
            <person name="Lindquist E.A."/>
            <person name="Lipzen A."/>
            <person name="Lundell T."/>
            <person name="Morin E."/>
            <person name="Murat C."/>
            <person name="Riley R."/>
            <person name="Ohm R."/>
            <person name="Sun H."/>
            <person name="Tunlid A."/>
            <person name="Henrissat B."/>
            <person name="Grigoriev I.V."/>
            <person name="Hibbett D.S."/>
            <person name="Martin F."/>
        </authorList>
    </citation>
    <scope>NUCLEOTIDE SEQUENCE [LARGE SCALE GENOMIC DNA]</scope>
    <source>
        <strain evidence="2 3">Koide BX008</strain>
    </source>
</reference>
<organism evidence="2 3">
    <name type="scientific">Amanita muscaria (strain Koide BX008)</name>
    <dbReference type="NCBI Taxonomy" id="946122"/>
    <lineage>
        <taxon>Eukaryota</taxon>
        <taxon>Fungi</taxon>
        <taxon>Dikarya</taxon>
        <taxon>Basidiomycota</taxon>
        <taxon>Agaricomycotina</taxon>
        <taxon>Agaricomycetes</taxon>
        <taxon>Agaricomycetidae</taxon>
        <taxon>Agaricales</taxon>
        <taxon>Pluteineae</taxon>
        <taxon>Amanitaceae</taxon>
        <taxon>Amanita</taxon>
    </lineage>
</organism>
<proteinExistence type="predicted"/>
<keyword evidence="1" id="KW-0472">Membrane</keyword>
<keyword evidence="1" id="KW-1133">Transmembrane helix</keyword>
<evidence type="ECO:0000313" key="2">
    <source>
        <dbReference type="EMBL" id="KIL71458.1"/>
    </source>
</evidence>
<dbReference type="AlphaFoldDB" id="A0A0C2XQH7"/>
<gene>
    <name evidence="2" type="ORF">M378DRAFT_188917</name>
</gene>
<feature type="non-terminal residue" evidence="2">
    <location>
        <position position="1"/>
    </location>
</feature>
<dbReference type="EMBL" id="KN818222">
    <property type="protein sequence ID" value="KIL71458.1"/>
    <property type="molecule type" value="Genomic_DNA"/>
</dbReference>
<evidence type="ECO:0000256" key="1">
    <source>
        <dbReference type="SAM" id="Phobius"/>
    </source>
</evidence>
<dbReference type="Proteomes" id="UP000054549">
    <property type="component" value="Unassembled WGS sequence"/>
</dbReference>
<feature type="transmembrane region" description="Helical" evidence="1">
    <location>
        <begin position="21"/>
        <end position="46"/>
    </location>
</feature>
<keyword evidence="1" id="KW-0812">Transmembrane</keyword>
<feature type="transmembrane region" description="Helical" evidence="1">
    <location>
        <begin position="58"/>
        <end position="76"/>
    </location>
</feature>
<dbReference type="InParanoid" id="A0A0C2XQH7"/>
<accession>A0A0C2XQH7</accession>